<keyword evidence="3" id="KW-0687">Ribonucleoprotein</keyword>
<evidence type="ECO:0000256" key="3">
    <source>
        <dbReference type="ARBA" id="ARBA00023274"/>
    </source>
</evidence>
<dbReference type="Pfam" id="PF01632">
    <property type="entry name" value="Ribosomal_L35p"/>
    <property type="match status" value="1"/>
</dbReference>
<dbReference type="SUPFAM" id="SSF143034">
    <property type="entry name" value="L35p-like"/>
    <property type="match status" value="1"/>
</dbReference>
<sequence length="64" mass="7449">MKLKTRKAVSKRIRITGGKKIMIRTGGQDHFNSRESGKVKTNKRRDRELSRTNAVHIKRTVPYL</sequence>
<dbReference type="InterPro" id="IPR037229">
    <property type="entry name" value="Ribosomal_bL35_sf"/>
</dbReference>
<evidence type="ECO:0008006" key="7">
    <source>
        <dbReference type="Google" id="ProtNLM"/>
    </source>
</evidence>
<reference evidence="5 6" key="1">
    <citation type="journal article" date="2016" name="Nat. Commun.">
        <title>Thousands of microbial genomes shed light on interconnected biogeochemical processes in an aquifer system.</title>
        <authorList>
            <person name="Anantharaman K."/>
            <person name="Brown C.T."/>
            <person name="Hug L.A."/>
            <person name="Sharon I."/>
            <person name="Castelle C.J."/>
            <person name="Probst A.J."/>
            <person name="Thomas B.C."/>
            <person name="Singh A."/>
            <person name="Wilkins M.J."/>
            <person name="Karaoz U."/>
            <person name="Brodie E.L."/>
            <person name="Williams K.H."/>
            <person name="Hubbard S.S."/>
            <person name="Banfield J.F."/>
        </authorList>
    </citation>
    <scope>NUCLEOTIDE SEQUENCE [LARGE SCALE GENOMIC DNA]</scope>
</reference>
<dbReference type="Gene3D" id="4.10.410.60">
    <property type="match status" value="1"/>
</dbReference>
<evidence type="ECO:0000256" key="2">
    <source>
        <dbReference type="ARBA" id="ARBA00022980"/>
    </source>
</evidence>
<dbReference type="AlphaFoldDB" id="A0A1G2BRB9"/>
<evidence type="ECO:0000256" key="4">
    <source>
        <dbReference type="SAM" id="MobiDB-lite"/>
    </source>
</evidence>
<dbReference type="GO" id="GO:1990904">
    <property type="term" value="C:ribonucleoprotein complex"/>
    <property type="evidence" value="ECO:0007669"/>
    <property type="project" value="UniProtKB-KW"/>
</dbReference>
<feature type="region of interest" description="Disordered" evidence="4">
    <location>
        <begin position="28"/>
        <end position="48"/>
    </location>
</feature>
<evidence type="ECO:0000313" key="5">
    <source>
        <dbReference type="EMBL" id="OGY91715.1"/>
    </source>
</evidence>
<accession>A0A1G2BRB9</accession>
<proteinExistence type="inferred from homology"/>
<dbReference type="EMBL" id="MHKN01000035">
    <property type="protein sequence ID" value="OGY91715.1"/>
    <property type="molecule type" value="Genomic_DNA"/>
</dbReference>
<dbReference type="GO" id="GO:0003735">
    <property type="term" value="F:structural constituent of ribosome"/>
    <property type="evidence" value="ECO:0007669"/>
    <property type="project" value="InterPro"/>
</dbReference>
<dbReference type="InterPro" id="IPR021137">
    <property type="entry name" value="Ribosomal_bL35-like"/>
</dbReference>
<comment type="similarity">
    <text evidence="1">Belongs to the bacterial ribosomal protein bL35 family.</text>
</comment>
<organism evidence="5 6">
    <name type="scientific">Candidatus Komeilibacteria bacterium RIFCSPLOWO2_01_FULL_53_11</name>
    <dbReference type="NCBI Taxonomy" id="1798552"/>
    <lineage>
        <taxon>Bacteria</taxon>
        <taxon>Candidatus Komeiliibacteriota</taxon>
    </lineage>
</organism>
<protein>
    <recommendedName>
        <fullName evidence="7">50S ribosomal protein L35</fullName>
    </recommendedName>
</protein>
<gene>
    <name evidence="5" type="ORF">A3B31_02260</name>
</gene>
<keyword evidence="2" id="KW-0689">Ribosomal protein</keyword>
<evidence type="ECO:0000313" key="6">
    <source>
        <dbReference type="Proteomes" id="UP000177349"/>
    </source>
</evidence>
<name>A0A1G2BRB9_9BACT</name>
<comment type="caution">
    <text evidence="5">The sequence shown here is derived from an EMBL/GenBank/DDBJ whole genome shotgun (WGS) entry which is preliminary data.</text>
</comment>
<evidence type="ECO:0000256" key="1">
    <source>
        <dbReference type="ARBA" id="ARBA00006598"/>
    </source>
</evidence>
<dbReference type="Proteomes" id="UP000177349">
    <property type="component" value="Unassembled WGS sequence"/>
</dbReference>
<dbReference type="GO" id="GO:0006412">
    <property type="term" value="P:translation"/>
    <property type="evidence" value="ECO:0007669"/>
    <property type="project" value="InterPro"/>
</dbReference>
<dbReference type="GO" id="GO:0005840">
    <property type="term" value="C:ribosome"/>
    <property type="evidence" value="ECO:0007669"/>
    <property type="project" value="UniProtKB-KW"/>
</dbReference>